<feature type="transmembrane region" description="Helical" evidence="2">
    <location>
        <begin position="211"/>
        <end position="234"/>
    </location>
</feature>
<evidence type="ECO:0000256" key="3">
    <source>
        <dbReference type="SAM" id="SignalP"/>
    </source>
</evidence>
<reference evidence="4 5" key="1">
    <citation type="submission" date="2018-03" db="EMBL/GenBank/DDBJ databases">
        <authorList>
            <person name="Fogelqvist J."/>
        </authorList>
    </citation>
    <scope>NUCLEOTIDE SEQUENCE [LARGE SCALE GENOMIC DNA]</scope>
</reference>
<dbReference type="AlphaFoldDB" id="A0A3P3XZ86"/>
<keyword evidence="2" id="KW-0812">Transmembrane</keyword>
<dbReference type="EMBL" id="OVEO01000001">
    <property type="protein sequence ID" value="SPQ93205.1"/>
    <property type="molecule type" value="Genomic_DNA"/>
</dbReference>
<evidence type="ECO:0008006" key="6">
    <source>
        <dbReference type="Google" id="ProtNLM"/>
    </source>
</evidence>
<evidence type="ECO:0000313" key="4">
    <source>
        <dbReference type="EMBL" id="SPQ93205.1"/>
    </source>
</evidence>
<feature type="region of interest" description="Disordered" evidence="1">
    <location>
        <begin position="179"/>
        <end position="206"/>
    </location>
</feature>
<feature type="chain" id="PRO_5018181336" description="Transmembrane protein" evidence="3">
    <location>
        <begin position="19"/>
        <end position="261"/>
    </location>
</feature>
<evidence type="ECO:0000313" key="5">
    <source>
        <dbReference type="Proteomes" id="UP000290189"/>
    </source>
</evidence>
<keyword evidence="3" id="KW-0732">Signal</keyword>
<keyword evidence="2" id="KW-1133">Transmembrane helix</keyword>
<name>A0A3P3XZ86_PLABS</name>
<evidence type="ECO:0000256" key="2">
    <source>
        <dbReference type="SAM" id="Phobius"/>
    </source>
</evidence>
<protein>
    <recommendedName>
        <fullName evidence="6">Transmembrane protein</fullName>
    </recommendedName>
</protein>
<organism evidence="4 5">
    <name type="scientific">Plasmodiophora brassicae</name>
    <name type="common">Clubroot disease agent</name>
    <dbReference type="NCBI Taxonomy" id="37360"/>
    <lineage>
        <taxon>Eukaryota</taxon>
        <taxon>Sar</taxon>
        <taxon>Rhizaria</taxon>
        <taxon>Endomyxa</taxon>
        <taxon>Phytomyxea</taxon>
        <taxon>Plasmodiophorida</taxon>
        <taxon>Plasmodiophoridae</taxon>
        <taxon>Plasmodiophora</taxon>
    </lineage>
</organism>
<accession>A0A3P3XZ86</accession>
<keyword evidence="4" id="KW-0496">Mitochondrion</keyword>
<gene>
    <name evidence="4" type="ORF">PLBR_LOCUS420</name>
</gene>
<geneLocation type="mitochondrion" evidence="4"/>
<keyword evidence="2" id="KW-0472">Membrane</keyword>
<dbReference type="Proteomes" id="UP000290189">
    <property type="component" value="Unassembled WGS sequence"/>
</dbReference>
<sequence length="261" mass="28648">MLGIRSAVAAVLVTCVLSAVPVGDELRTEVSRLLRDPRHTIAKSKLQGVDENVAVATAILRMAEGAHDRMRHVSFSLPLTESDRANLKVELAASNLITHALVIAKQLGRRGRLGINARAEIDPALSFEKSVRSKIASVFASDKAAGRSLLPDIKRIVGRVWTWLVSAVRFVFGKRERKSGSTKVPSRRPESSRRSPSKSQPRERSEPTPQLSVYLIISAAVVLFIVVIIVIAAFRRRRQMQAPPPYSMHTQYVSGNPCTAS</sequence>
<proteinExistence type="predicted"/>
<feature type="signal peptide" evidence="3">
    <location>
        <begin position="1"/>
        <end position="18"/>
    </location>
</feature>
<evidence type="ECO:0000256" key="1">
    <source>
        <dbReference type="SAM" id="MobiDB-lite"/>
    </source>
</evidence>